<dbReference type="InterPro" id="IPR038726">
    <property type="entry name" value="PDDEXK_AddAB-type"/>
</dbReference>
<keyword evidence="10" id="KW-0234">DNA repair</keyword>
<dbReference type="Pfam" id="PF12705">
    <property type="entry name" value="PDDEXK_1"/>
    <property type="match status" value="1"/>
</dbReference>
<dbReference type="GO" id="GO:0000725">
    <property type="term" value="P:recombinational repair"/>
    <property type="evidence" value="ECO:0007669"/>
    <property type="project" value="TreeGrafter"/>
</dbReference>
<gene>
    <name evidence="18" type="ORF">FD145_882</name>
</gene>
<keyword evidence="4" id="KW-0227">DNA damage</keyword>
<feature type="binding site" evidence="15">
    <location>
        <begin position="32"/>
        <end position="39"/>
    </location>
    <ligand>
        <name>ATP</name>
        <dbReference type="ChEBI" id="CHEBI:30616"/>
    </ligand>
</feature>
<keyword evidence="8 15" id="KW-0067">ATP-binding</keyword>
<dbReference type="InterPro" id="IPR000212">
    <property type="entry name" value="DNA_helicase_UvrD/REP"/>
</dbReference>
<evidence type="ECO:0000256" key="2">
    <source>
        <dbReference type="ARBA" id="ARBA00022722"/>
    </source>
</evidence>
<evidence type="ECO:0000256" key="4">
    <source>
        <dbReference type="ARBA" id="ARBA00022763"/>
    </source>
</evidence>
<dbReference type="Gene3D" id="3.40.50.300">
    <property type="entry name" value="P-loop containing nucleotide triphosphate hydrolases"/>
    <property type="match status" value="2"/>
</dbReference>
<dbReference type="GO" id="GO:0005829">
    <property type="term" value="C:cytosol"/>
    <property type="evidence" value="ECO:0007669"/>
    <property type="project" value="TreeGrafter"/>
</dbReference>
<keyword evidence="11" id="KW-0413">Isomerase</keyword>
<dbReference type="GO" id="GO:0005524">
    <property type="term" value="F:ATP binding"/>
    <property type="evidence" value="ECO:0007669"/>
    <property type="project" value="UniProtKB-UniRule"/>
</dbReference>
<dbReference type="CDD" id="cd17932">
    <property type="entry name" value="DEXQc_UvrD"/>
    <property type="match status" value="1"/>
</dbReference>
<comment type="caution">
    <text evidence="18">The sequence shown here is derived from an EMBL/GenBank/DDBJ whole genome shotgun (WGS) entry which is preliminary data.</text>
</comment>
<keyword evidence="9" id="KW-0238">DNA-binding</keyword>
<name>A0A833L113_UNCSA</name>
<dbReference type="SUPFAM" id="SSF52540">
    <property type="entry name" value="P-loop containing nucleoside triphosphate hydrolases"/>
    <property type="match status" value="1"/>
</dbReference>
<evidence type="ECO:0000256" key="9">
    <source>
        <dbReference type="ARBA" id="ARBA00023125"/>
    </source>
</evidence>
<evidence type="ECO:0000256" key="12">
    <source>
        <dbReference type="ARBA" id="ARBA00034617"/>
    </source>
</evidence>
<dbReference type="GO" id="GO:0043138">
    <property type="term" value="F:3'-5' DNA helicase activity"/>
    <property type="evidence" value="ECO:0007669"/>
    <property type="project" value="UniProtKB-EC"/>
</dbReference>
<reference evidence="18 19" key="1">
    <citation type="submission" date="2019-12" db="EMBL/GenBank/DDBJ databases">
        <authorList>
            <person name="Wolfe R."/>
            <person name="Danczak R."/>
            <person name="Wilkins M."/>
        </authorList>
    </citation>
    <scope>NUCLEOTIDE SEQUENCE [LARGE SCALE GENOMIC DNA]</scope>
    <source>
        <strain evidence="18">X2_MaxBin.013</strain>
    </source>
</reference>
<comment type="catalytic activity">
    <reaction evidence="14">
        <text>ATP + H2O = ADP + phosphate + H(+)</text>
        <dbReference type="Rhea" id="RHEA:13065"/>
        <dbReference type="ChEBI" id="CHEBI:15377"/>
        <dbReference type="ChEBI" id="CHEBI:15378"/>
        <dbReference type="ChEBI" id="CHEBI:30616"/>
        <dbReference type="ChEBI" id="CHEBI:43474"/>
        <dbReference type="ChEBI" id="CHEBI:456216"/>
        <dbReference type="EC" id="5.6.2.4"/>
    </reaction>
</comment>
<dbReference type="InterPro" id="IPR014016">
    <property type="entry name" value="UvrD-like_ATP-bd"/>
</dbReference>
<proteinExistence type="inferred from homology"/>
<dbReference type="Gene3D" id="1.10.10.160">
    <property type="match status" value="1"/>
</dbReference>
<dbReference type="PANTHER" id="PTHR11070:SF48">
    <property type="entry name" value="ATP-DEPENDENT HELICASE_NUCLEASE SUBUNIT A"/>
    <property type="match status" value="1"/>
</dbReference>
<dbReference type="InterPro" id="IPR013986">
    <property type="entry name" value="DExx_box_DNA_helicase_dom_sf"/>
</dbReference>
<keyword evidence="6 15" id="KW-0347">Helicase</keyword>
<dbReference type="InterPro" id="IPR011604">
    <property type="entry name" value="PDDEXK-like_dom_sf"/>
</dbReference>
<evidence type="ECO:0000259" key="16">
    <source>
        <dbReference type="PROSITE" id="PS51198"/>
    </source>
</evidence>
<dbReference type="SUPFAM" id="SSF52980">
    <property type="entry name" value="Restriction endonuclease-like"/>
    <property type="match status" value="1"/>
</dbReference>
<dbReference type="PROSITE" id="PS51217">
    <property type="entry name" value="UVRD_HELICASE_CTER"/>
    <property type="match status" value="1"/>
</dbReference>
<evidence type="ECO:0000256" key="1">
    <source>
        <dbReference type="ARBA" id="ARBA00009922"/>
    </source>
</evidence>
<evidence type="ECO:0000256" key="13">
    <source>
        <dbReference type="ARBA" id="ARBA00034808"/>
    </source>
</evidence>
<dbReference type="InterPro" id="IPR027417">
    <property type="entry name" value="P-loop_NTPase"/>
</dbReference>
<organism evidence="18 19">
    <name type="scientific">Candidatus Saganbacteria bacterium</name>
    <dbReference type="NCBI Taxonomy" id="2575572"/>
    <lineage>
        <taxon>Bacteria</taxon>
        <taxon>Bacillati</taxon>
        <taxon>Saganbacteria</taxon>
    </lineage>
</organism>
<dbReference type="Gene3D" id="3.90.320.10">
    <property type="match status" value="1"/>
</dbReference>
<accession>A0A833L113</accession>
<evidence type="ECO:0000256" key="15">
    <source>
        <dbReference type="PROSITE-ProRule" id="PRU00560"/>
    </source>
</evidence>
<protein>
    <recommendedName>
        <fullName evidence="13">DNA 3'-5' helicase</fullName>
        <ecNumber evidence="13">5.6.2.4</ecNumber>
    </recommendedName>
</protein>
<evidence type="ECO:0000256" key="11">
    <source>
        <dbReference type="ARBA" id="ARBA00023235"/>
    </source>
</evidence>
<comment type="similarity">
    <text evidence="1">Belongs to the helicase family. UvrD subfamily.</text>
</comment>
<evidence type="ECO:0000313" key="18">
    <source>
        <dbReference type="EMBL" id="KAF0134126.1"/>
    </source>
</evidence>
<keyword evidence="5 15" id="KW-0378">Hydrolase</keyword>
<dbReference type="InterPro" id="IPR011335">
    <property type="entry name" value="Restrct_endonuc-II-like"/>
</dbReference>
<feature type="domain" description="UvrD-like helicase C-terminal" evidence="17">
    <location>
        <begin position="312"/>
        <end position="596"/>
    </location>
</feature>
<keyword evidence="2" id="KW-0540">Nuclease</keyword>
<comment type="catalytic activity">
    <reaction evidence="12">
        <text>Couples ATP hydrolysis with the unwinding of duplex DNA by translocating in the 3'-5' direction.</text>
        <dbReference type="EC" id="5.6.2.4"/>
    </reaction>
</comment>
<dbReference type="Pfam" id="PF00580">
    <property type="entry name" value="UvrD-helicase"/>
    <property type="match status" value="1"/>
</dbReference>
<dbReference type="EC" id="5.6.2.4" evidence="13"/>
<dbReference type="GO" id="GO:0033202">
    <property type="term" value="C:DNA helicase complex"/>
    <property type="evidence" value="ECO:0007669"/>
    <property type="project" value="TreeGrafter"/>
</dbReference>
<dbReference type="GO" id="GO:0004527">
    <property type="term" value="F:exonuclease activity"/>
    <property type="evidence" value="ECO:0007669"/>
    <property type="project" value="UniProtKB-KW"/>
</dbReference>
<feature type="domain" description="UvrD-like helicase ATP-binding" evidence="16">
    <location>
        <begin position="11"/>
        <end position="304"/>
    </location>
</feature>
<dbReference type="PANTHER" id="PTHR11070">
    <property type="entry name" value="UVRD / RECB / PCRA DNA HELICASE FAMILY MEMBER"/>
    <property type="match status" value="1"/>
</dbReference>
<evidence type="ECO:0000256" key="6">
    <source>
        <dbReference type="ARBA" id="ARBA00022806"/>
    </source>
</evidence>
<evidence type="ECO:0000259" key="17">
    <source>
        <dbReference type="PROSITE" id="PS51217"/>
    </source>
</evidence>
<dbReference type="InterPro" id="IPR014017">
    <property type="entry name" value="DNA_helicase_UvrD-like_C"/>
</dbReference>
<sequence length="962" mass="109844">MLNKSTEEILAGLNPEQKDAVVHGKGPLLIVAGAGTGKTTVITKRIAYLIAQKLAKPSEILALTFTDKAANEMENRVDLLVPYGYVDVSISTFHAFGDKVLRDYAIDLGMRPDYRVLSFAEQMVFFREHWHEFPLKHYLSLSDPTKHAAALLKVISRAKDEDISPEEYLKIKKSDFAEVDEYEKQIETAKVFQKYQELMGQKGFVDFGDQGGLVLKLFRGKPSVLKKYINQYKFILVDEFQDTNYAQYQLLKLLAGRAKNITVVGDDDQAIFKFRGASITNILNFTKDFKRAKKIVLSRNYRSTQLLLDSAYKLIKNNNPERLEIKENINKQLVAEKGAGENKVVHKHFDSYLSEADWAANTIKKKYDLGGHKYGDFAILVRANADAEPFQKSLNMAGIPYFYSGGGGLYNAPEIMLVSSFLRAIGDLTDNVSLYNLAASEIYRMDPLDMQKINSYARRRNHTIHHVFSNIEKIEPEILDLKEASKAVVIKIMEDINYYLDFAKNHTTGEVLYQFLKKSGYLTLLTSDEKNEQRLKNIAAFFDRVREFKGIADVDRVSEFVKYFNLYKEAGENPESSQPDIESDAVNILTIHKAKGLEFKVVFMPALVADKFPSRTRRQQIDLPPKLIKEYLPPDDHHLGEERRLFYVGMTRAKEELYFTSAYDYGGKRQRKVSQFVLEAIDLPKADIETIKRNPADQIELFAPYEVQQLPRKIIKPDEIIHLSYYPIGDYLICPLKYKYAHELKLPLLPSHAIMFGSALHKAVQAYYSAKLNGNKFTKKDLLDMFLKNWSSEGFISTGHEEMRQKEGLSALSRFYEAEKKSKKKVKYVEEEFTFVKDKIQIKGRWDIVMEDNGKIYIIDFKSTEVKDQEKADKKAKDSIQLAIYALAWLEMFGNIPDYLQLDFISAGIAGSAQKQKADIDKTWEKIKTVAESIRAGDFHATPGSIQCGYCAYGEICPKAAV</sequence>
<dbReference type="EMBL" id="WPAF01000012">
    <property type="protein sequence ID" value="KAF0134126.1"/>
    <property type="molecule type" value="Genomic_DNA"/>
</dbReference>
<dbReference type="GO" id="GO:0003677">
    <property type="term" value="F:DNA binding"/>
    <property type="evidence" value="ECO:0007669"/>
    <property type="project" value="UniProtKB-KW"/>
</dbReference>
<evidence type="ECO:0000256" key="8">
    <source>
        <dbReference type="ARBA" id="ARBA00022840"/>
    </source>
</evidence>
<dbReference type="AlphaFoldDB" id="A0A833L113"/>
<evidence type="ECO:0000256" key="3">
    <source>
        <dbReference type="ARBA" id="ARBA00022741"/>
    </source>
</evidence>
<dbReference type="Gene3D" id="1.10.486.10">
    <property type="entry name" value="PCRA, domain 4"/>
    <property type="match status" value="1"/>
</dbReference>
<keyword evidence="7" id="KW-0269">Exonuclease</keyword>
<dbReference type="PROSITE" id="PS51198">
    <property type="entry name" value="UVRD_HELICASE_ATP_BIND"/>
    <property type="match status" value="1"/>
</dbReference>
<evidence type="ECO:0000256" key="7">
    <source>
        <dbReference type="ARBA" id="ARBA00022839"/>
    </source>
</evidence>
<evidence type="ECO:0000313" key="19">
    <source>
        <dbReference type="Proteomes" id="UP000488506"/>
    </source>
</evidence>
<dbReference type="Proteomes" id="UP000488506">
    <property type="component" value="Unassembled WGS sequence"/>
</dbReference>
<evidence type="ECO:0000256" key="5">
    <source>
        <dbReference type="ARBA" id="ARBA00022801"/>
    </source>
</evidence>
<evidence type="ECO:0000256" key="10">
    <source>
        <dbReference type="ARBA" id="ARBA00023204"/>
    </source>
</evidence>
<evidence type="ECO:0000256" key="14">
    <source>
        <dbReference type="ARBA" id="ARBA00048988"/>
    </source>
</evidence>
<dbReference type="Pfam" id="PF13361">
    <property type="entry name" value="UvrD_C"/>
    <property type="match status" value="1"/>
</dbReference>
<keyword evidence="3 15" id="KW-0547">Nucleotide-binding</keyword>